<feature type="domain" description="Acyclic terpene utilisation N-terminal" evidence="2">
    <location>
        <begin position="195"/>
        <end position="516"/>
    </location>
</feature>
<keyword evidence="1" id="KW-1133">Transmembrane helix</keyword>
<feature type="domain" description="AtuA-like ferredoxin-fold" evidence="3">
    <location>
        <begin position="563"/>
        <end position="660"/>
    </location>
</feature>
<evidence type="ECO:0000259" key="3">
    <source>
        <dbReference type="Pfam" id="PF23544"/>
    </source>
</evidence>
<sequence>MATNGTNGTHAGNVPRRPIRIAGCSAGVYDRKRALHDLAKNEDPDVITGDWMSECNMTWRGADKQERLAGGDTAKVSSTTGFEPSFVQKLDPAIPWLARRGIKVAVNAGASDVAGLADAVRGLCTKHGVALKVGYVDGDDVTEAFMKLYNKGAFFLNFLLLFGPRFARIFILVVLLTRILASVGCSDAGEPFLSLPQNKAIQDWGFQPLAAQCYLGGSGVAACFAAGADIVVCGRVSDASLAVGAAMWWHGWTRETHVDELASALMVGHLIECGTYATGGYYSGFKAFGRKRTDFGYPIAAIDHKGEAVISMERGRHGTVNTGTITSQLLYEIQGPLYYNSDVTAQIDGITFTQVGDNQVHIGGVKGLPPPPTTKVGVTAHGGYQAEFHFYITGLDVAEKAAMMEEQIRELIGNDIDKFSALKFQLAGGVPSDPESQEAATVDFRVVAQSPHADLLSGDMVGADRGTFASYCIENLSQGYPGSTMAIDMRASVGRPYFEYWACLMSQEFVTETAHLPDGTAVVIPPPDPATTREYAREQPSGDTANPVTDLVAAFGPTTRAPLGYVVLGRSGDKSSNANVGFFVRNDDEWDWLRTLLNVGKLRELLGKDDIGKQIDRFELPKLRAVHFLLKDHLDRGFNSTTGFDSLGKNLCEYLRSKHVDIPNKFLERGRI</sequence>
<evidence type="ECO:0000313" key="4">
    <source>
        <dbReference type="EMBL" id="KJR82945.1"/>
    </source>
</evidence>
<dbReference type="VEuPathDB" id="FungiDB:SPSK_04079"/>
<dbReference type="EMBL" id="AXCR01000010">
    <property type="protein sequence ID" value="KJR82945.1"/>
    <property type="molecule type" value="Genomic_DNA"/>
</dbReference>
<reference evidence="4 5" key="1">
    <citation type="journal article" date="2014" name="BMC Genomics">
        <title>Comparative genomics of the major fungal agents of human and animal Sporotrichosis: Sporothrix schenckii and Sporothrix brasiliensis.</title>
        <authorList>
            <person name="Teixeira M.M."/>
            <person name="de Almeida L.G."/>
            <person name="Kubitschek-Barreira P."/>
            <person name="Alves F.L."/>
            <person name="Kioshima E.S."/>
            <person name="Abadio A.K."/>
            <person name="Fernandes L."/>
            <person name="Derengowski L.S."/>
            <person name="Ferreira K.S."/>
            <person name="Souza R.C."/>
            <person name="Ruiz J.C."/>
            <person name="de Andrade N.C."/>
            <person name="Paes H.C."/>
            <person name="Nicola A.M."/>
            <person name="Albuquerque P."/>
            <person name="Gerber A.L."/>
            <person name="Martins V.P."/>
            <person name="Peconick L.D."/>
            <person name="Neto A.V."/>
            <person name="Chaucanez C.B."/>
            <person name="Silva P.A."/>
            <person name="Cunha O.L."/>
            <person name="de Oliveira F.F."/>
            <person name="dos Santos T.C."/>
            <person name="Barros A.L."/>
            <person name="Soares M.A."/>
            <person name="de Oliveira L.M."/>
            <person name="Marini M.M."/>
            <person name="Villalobos-Duno H."/>
            <person name="Cunha M.M."/>
            <person name="de Hoog S."/>
            <person name="da Silveira J.F."/>
            <person name="Henrissat B."/>
            <person name="Nino-Vega G.A."/>
            <person name="Cisalpino P.S."/>
            <person name="Mora-Montes H.M."/>
            <person name="Almeida S.R."/>
            <person name="Stajich J.E."/>
            <person name="Lopes-Bezerra L.M."/>
            <person name="Vasconcelos A.T."/>
            <person name="Felipe M.S."/>
        </authorList>
    </citation>
    <scope>NUCLEOTIDE SEQUENCE [LARGE SCALE GENOMIC DNA]</scope>
    <source>
        <strain evidence="4 5">1099-18</strain>
    </source>
</reference>
<dbReference type="RefSeq" id="XP_016585621.1">
    <property type="nucleotide sequence ID" value="XM_016730890.1"/>
</dbReference>
<evidence type="ECO:0008006" key="6">
    <source>
        <dbReference type="Google" id="ProtNLM"/>
    </source>
</evidence>
<feature type="domain" description="Acyclic terpene utilisation N-terminal" evidence="2">
    <location>
        <begin position="19"/>
        <end position="152"/>
    </location>
</feature>
<dbReference type="PANTHER" id="PTHR47585:SF2">
    <property type="entry name" value="DUF1446 DOMAIN PROTEIN (AFU_ORTHOLOGUE AFUA_6G11420)"/>
    <property type="match status" value="1"/>
</dbReference>
<name>A0A0F2M2J0_SPOSC</name>
<dbReference type="PANTHER" id="PTHR47585">
    <property type="match status" value="1"/>
</dbReference>
<organism evidence="4 5">
    <name type="scientific">Sporothrix schenckii 1099-18</name>
    <dbReference type="NCBI Taxonomy" id="1397361"/>
    <lineage>
        <taxon>Eukaryota</taxon>
        <taxon>Fungi</taxon>
        <taxon>Dikarya</taxon>
        <taxon>Ascomycota</taxon>
        <taxon>Pezizomycotina</taxon>
        <taxon>Sordariomycetes</taxon>
        <taxon>Sordariomycetidae</taxon>
        <taxon>Ophiostomatales</taxon>
        <taxon>Ophiostomataceae</taxon>
        <taxon>Sporothrix</taxon>
    </lineage>
</organism>
<protein>
    <recommendedName>
        <fullName evidence="6">DUF1446 domain protein</fullName>
    </recommendedName>
</protein>
<dbReference type="Proteomes" id="UP000033710">
    <property type="component" value="Unassembled WGS sequence"/>
</dbReference>
<accession>A0A0F2M2J0</accession>
<keyword evidence="1" id="KW-0812">Transmembrane</keyword>
<keyword evidence="1" id="KW-0472">Membrane</keyword>
<dbReference type="InterPro" id="IPR010839">
    <property type="entry name" value="AtuA_N"/>
</dbReference>
<dbReference type="OrthoDB" id="10265871at2759"/>
<dbReference type="AlphaFoldDB" id="A0A0F2M2J0"/>
<dbReference type="InterPro" id="IPR056362">
    <property type="entry name" value="AtuA-like_ferredoxin_dom"/>
</dbReference>
<evidence type="ECO:0000256" key="1">
    <source>
        <dbReference type="SAM" id="Phobius"/>
    </source>
</evidence>
<comment type="caution">
    <text evidence="4">The sequence shown here is derived from an EMBL/GenBank/DDBJ whole genome shotgun (WGS) entry which is preliminary data.</text>
</comment>
<gene>
    <name evidence="4" type="ORF">SPSK_04079</name>
</gene>
<evidence type="ECO:0000259" key="2">
    <source>
        <dbReference type="Pfam" id="PF07287"/>
    </source>
</evidence>
<dbReference type="GeneID" id="27666167"/>
<proteinExistence type="predicted"/>
<dbReference type="Pfam" id="PF07287">
    <property type="entry name" value="AtuA"/>
    <property type="match status" value="2"/>
</dbReference>
<feature type="transmembrane region" description="Helical" evidence="1">
    <location>
        <begin position="154"/>
        <end position="176"/>
    </location>
</feature>
<dbReference type="KEGG" id="ssck:SPSK_04079"/>
<evidence type="ECO:0000313" key="5">
    <source>
        <dbReference type="Proteomes" id="UP000033710"/>
    </source>
</evidence>
<dbReference type="Pfam" id="PF23544">
    <property type="entry name" value="AtuA_ferredoxin"/>
    <property type="match status" value="1"/>
</dbReference>
<reference evidence="4 5" key="2">
    <citation type="journal article" date="2015" name="Eukaryot. Cell">
        <title>Asexual propagation of a virulent clone complex in a human and feline outbreak of sporotrichosis.</title>
        <authorList>
            <person name="Teixeira Mde M."/>
            <person name="Rodrigues A.M."/>
            <person name="Tsui C.K."/>
            <person name="de Almeida L.G."/>
            <person name="Van Diepeningen A.D."/>
            <person name="van den Ende B.G."/>
            <person name="Fernandes G.F."/>
            <person name="Kano R."/>
            <person name="Hamelin R.C."/>
            <person name="Lopes-Bezerra L.M."/>
            <person name="Vasconcelos A.T."/>
            <person name="de Hoog S."/>
            <person name="de Camargo Z.P."/>
            <person name="Felipe M.S."/>
        </authorList>
    </citation>
    <scope>NUCLEOTIDE SEQUENCE [LARGE SCALE GENOMIC DNA]</scope>
    <source>
        <strain evidence="4 5">1099-18</strain>
    </source>
</reference>